<dbReference type="SUPFAM" id="SSF55729">
    <property type="entry name" value="Acyl-CoA N-acyltransferases (Nat)"/>
    <property type="match status" value="1"/>
</dbReference>
<dbReference type="Gene3D" id="3.40.630.30">
    <property type="match status" value="1"/>
</dbReference>
<keyword evidence="3" id="KW-1185">Reference proteome</keyword>
<evidence type="ECO:0000313" key="3">
    <source>
        <dbReference type="Proteomes" id="UP001222932"/>
    </source>
</evidence>
<evidence type="ECO:0000259" key="1">
    <source>
        <dbReference type="PROSITE" id="PS51186"/>
    </source>
</evidence>
<dbReference type="PANTHER" id="PTHR43792">
    <property type="entry name" value="GNAT FAMILY, PUTATIVE (AFU_ORTHOLOGUE AFUA_3G00765)-RELATED-RELATED"/>
    <property type="match status" value="1"/>
</dbReference>
<protein>
    <recommendedName>
        <fullName evidence="1">N-acetyltransferase domain-containing protein</fullName>
    </recommendedName>
</protein>
<reference evidence="2" key="2">
    <citation type="submission" date="2023-06" db="EMBL/GenBank/DDBJ databases">
        <authorList>
            <person name="Kobayashi Y."/>
            <person name="Kayamori A."/>
            <person name="Aoki K."/>
            <person name="Shiwa Y."/>
            <person name="Fujita N."/>
            <person name="Sugita T."/>
            <person name="Iwasaki W."/>
            <person name="Tanaka N."/>
            <person name="Takashima M."/>
        </authorList>
    </citation>
    <scope>NUCLEOTIDE SEQUENCE</scope>
    <source>
        <strain evidence="2">HIS016</strain>
    </source>
</reference>
<evidence type="ECO:0000313" key="2">
    <source>
        <dbReference type="EMBL" id="GMK57420.1"/>
    </source>
</evidence>
<reference evidence="2" key="1">
    <citation type="journal article" date="2023" name="BMC Genomics">
        <title>Chromosome-level genome assemblies of Cutaneotrichosporon spp. (Trichosporonales, Basidiomycota) reveal imbalanced evolution between nucleotide sequences and chromosome synteny.</title>
        <authorList>
            <person name="Kobayashi Y."/>
            <person name="Kayamori A."/>
            <person name="Aoki K."/>
            <person name="Shiwa Y."/>
            <person name="Matsutani M."/>
            <person name="Fujita N."/>
            <person name="Sugita T."/>
            <person name="Iwasaki W."/>
            <person name="Tanaka N."/>
            <person name="Takashima M."/>
        </authorList>
    </citation>
    <scope>NUCLEOTIDE SEQUENCE</scope>
    <source>
        <strain evidence="2">HIS016</strain>
    </source>
</reference>
<dbReference type="PANTHER" id="PTHR43792:SF1">
    <property type="entry name" value="N-ACETYLTRANSFERASE DOMAIN-CONTAINING PROTEIN"/>
    <property type="match status" value="1"/>
</dbReference>
<dbReference type="InterPro" id="IPR051531">
    <property type="entry name" value="N-acetyltransferase"/>
</dbReference>
<organism evidence="2 3">
    <name type="scientific">Cutaneotrichosporon spelunceum</name>
    <dbReference type="NCBI Taxonomy" id="1672016"/>
    <lineage>
        <taxon>Eukaryota</taxon>
        <taxon>Fungi</taxon>
        <taxon>Dikarya</taxon>
        <taxon>Basidiomycota</taxon>
        <taxon>Agaricomycotina</taxon>
        <taxon>Tremellomycetes</taxon>
        <taxon>Trichosporonales</taxon>
        <taxon>Trichosporonaceae</taxon>
        <taxon>Cutaneotrichosporon</taxon>
    </lineage>
</organism>
<accession>A0AAD3TV37</accession>
<dbReference type="PROSITE" id="PS51186">
    <property type="entry name" value="GNAT"/>
    <property type="match status" value="1"/>
</dbReference>
<sequence length="192" mass="20450">MSALPFHTERLTISPLTAADRDAFVAYRDNPDIARHQGWGIPYTAEDADALLARQPTSFPPPPGTWLQLAIHGPPSLTGIPTLLGDLAVHTVADQPALYEIGITIAAPAQRAGIGAEALAAILDALFACGAHRVIAQSDVHNPAVGGLLRKAGFTLEGTAREADWHKGAWVTVQHWGVLRRDREGEGREGHA</sequence>
<dbReference type="Proteomes" id="UP001222932">
    <property type="component" value="Unassembled WGS sequence"/>
</dbReference>
<feature type="domain" description="N-acetyltransferase" evidence="1">
    <location>
        <begin position="38"/>
        <end position="177"/>
    </location>
</feature>
<dbReference type="Pfam" id="PF13302">
    <property type="entry name" value="Acetyltransf_3"/>
    <property type="match status" value="1"/>
</dbReference>
<comment type="caution">
    <text evidence="2">The sequence shown here is derived from an EMBL/GenBank/DDBJ whole genome shotgun (WGS) entry which is preliminary data.</text>
</comment>
<gene>
    <name evidence="2" type="ORF">CspeluHIS016_0402540</name>
</gene>
<dbReference type="InterPro" id="IPR000182">
    <property type="entry name" value="GNAT_dom"/>
</dbReference>
<dbReference type="EMBL" id="BTCM01000004">
    <property type="protein sequence ID" value="GMK57420.1"/>
    <property type="molecule type" value="Genomic_DNA"/>
</dbReference>
<dbReference type="InterPro" id="IPR016181">
    <property type="entry name" value="Acyl_CoA_acyltransferase"/>
</dbReference>
<proteinExistence type="predicted"/>
<dbReference type="GO" id="GO:0016747">
    <property type="term" value="F:acyltransferase activity, transferring groups other than amino-acyl groups"/>
    <property type="evidence" value="ECO:0007669"/>
    <property type="project" value="InterPro"/>
</dbReference>
<dbReference type="AlphaFoldDB" id="A0AAD3TV37"/>
<name>A0AAD3TV37_9TREE</name>